<dbReference type="EMBL" id="AOLY01000045">
    <property type="protein sequence ID" value="EMA27123.1"/>
    <property type="molecule type" value="Genomic_DNA"/>
</dbReference>
<organism evidence="7 8">
    <name type="scientific">Haloarcula japonica (strain ATCC 49778 / DSM 6131 / JCM 7785 / NBRC 101032 / NCIMB 13157 / TR-1)</name>
    <dbReference type="NCBI Taxonomy" id="1227453"/>
    <lineage>
        <taxon>Archaea</taxon>
        <taxon>Methanobacteriati</taxon>
        <taxon>Methanobacteriota</taxon>
        <taxon>Stenosarchaea group</taxon>
        <taxon>Halobacteria</taxon>
        <taxon>Halobacteriales</taxon>
        <taxon>Haloarculaceae</taxon>
        <taxon>Haloarcula</taxon>
    </lineage>
</organism>
<dbReference type="SUPFAM" id="SSF47741">
    <property type="entry name" value="CO dehydrogenase ISP C-domain like"/>
    <property type="match status" value="1"/>
</dbReference>
<keyword evidence="8" id="KW-1185">Reference proteome</keyword>
<dbReference type="PATRIC" id="fig|1227453.3.peg.4016"/>
<dbReference type="PROSITE" id="PS51085">
    <property type="entry name" value="2FE2S_FER_2"/>
    <property type="match status" value="1"/>
</dbReference>
<dbReference type="SUPFAM" id="SSF54292">
    <property type="entry name" value="2Fe-2S ferredoxin-like"/>
    <property type="match status" value="1"/>
</dbReference>
<comment type="caution">
    <text evidence="7">The sequence shown here is derived from an EMBL/GenBank/DDBJ whole genome shotgun (WGS) entry which is preliminary data.</text>
</comment>
<dbReference type="InterPro" id="IPR036884">
    <property type="entry name" value="2Fe-2S-bd_dom_sf"/>
</dbReference>
<dbReference type="GO" id="GO:0016491">
    <property type="term" value="F:oxidoreductase activity"/>
    <property type="evidence" value="ECO:0007669"/>
    <property type="project" value="UniProtKB-KW"/>
</dbReference>
<dbReference type="InterPro" id="IPR001041">
    <property type="entry name" value="2Fe-2S_ferredoxin-type"/>
</dbReference>
<dbReference type="InterPro" id="IPR051452">
    <property type="entry name" value="Diverse_Oxidoreductases"/>
</dbReference>
<keyword evidence="1" id="KW-0001">2Fe-2S</keyword>
<dbReference type="Gene3D" id="3.10.20.30">
    <property type="match status" value="1"/>
</dbReference>
<protein>
    <submittedName>
        <fullName evidence="7">Carbon monoxide dehydrogenase small subunit</fullName>
    </submittedName>
</protein>
<gene>
    <name evidence="7" type="ORF">C444_20426</name>
</gene>
<evidence type="ECO:0000256" key="4">
    <source>
        <dbReference type="ARBA" id="ARBA00023004"/>
    </source>
</evidence>
<dbReference type="RefSeq" id="WP_004594906.1">
    <property type="nucleotide sequence ID" value="NZ_AOLY01000045.1"/>
</dbReference>
<name>M0L202_HALJT</name>
<proteinExistence type="predicted"/>
<dbReference type="InterPro" id="IPR036010">
    <property type="entry name" value="2Fe-2S_ferredoxin-like_sf"/>
</dbReference>
<dbReference type="eggNOG" id="arCOG01925">
    <property type="taxonomic scope" value="Archaea"/>
</dbReference>
<evidence type="ECO:0000256" key="5">
    <source>
        <dbReference type="ARBA" id="ARBA00023014"/>
    </source>
</evidence>
<dbReference type="PANTHER" id="PTHR44379">
    <property type="entry name" value="OXIDOREDUCTASE WITH IRON-SULFUR SUBUNIT"/>
    <property type="match status" value="1"/>
</dbReference>
<dbReference type="Proteomes" id="UP000011524">
    <property type="component" value="Unassembled WGS sequence"/>
</dbReference>
<dbReference type="InterPro" id="IPR012675">
    <property type="entry name" value="Beta-grasp_dom_sf"/>
</dbReference>
<dbReference type="Pfam" id="PF01799">
    <property type="entry name" value="Fer2_2"/>
    <property type="match status" value="1"/>
</dbReference>
<accession>M0L202</accession>
<sequence length="192" mass="19686">MPNTGGNAVDIELTINGERTTVEAGSTDDLATVLRQHGYIDVKCGCDGGTCGASKVFVDGEVHMACGMAATDANGSEIQTVAALGAQDDLHPVQQAFVDNFAVQCGFCIPGMVIQAVALLDSNPDPTEREVREALDDNVCRCTGYQKPVEAVLDAAGRMQGEQSVAADGGQAVSAPLRGAESTSCCGGGCDE</sequence>
<evidence type="ECO:0000256" key="1">
    <source>
        <dbReference type="ARBA" id="ARBA00022714"/>
    </source>
</evidence>
<dbReference type="GO" id="GO:0051537">
    <property type="term" value="F:2 iron, 2 sulfur cluster binding"/>
    <property type="evidence" value="ECO:0007669"/>
    <property type="project" value="UniProtKB-KW"/>
</dbReference>
<dbReference type="PANTHER" id="PTHR44379:SF5">
    <property type="entry name" value="OXIDOREDUCTASE WITH IRON-SULFUR SUBUNIT"/>
    <property type="match status" value="1"/>
</dbReference>
<dbReference type="AlphaFoldDB" id="M0L202"/>
<dbReference type="Pfam" id="PF00111">
    <property type="entry name" value="Fer2"/>
    <property type="match status" value="1"/>
</dbReference>
<dbReference type="STRING" id="1227453.C444_20426"/>
<feature type="domain" description="2Fe-2S ferredoxin-type" evidence="6">
    <location>
        <begin position="9"/>
        <end position="84"/>
    </location>
</feature>
<dbReference type="OrthoDB" id="37184at2157"/>
<keyword evidence="2" id="KW-0479">Metal-binding</keyword>
<evidence type="ECO:0000256" key="3">
    <source>
        <dbReference type="ARBA" id="ARBA00023002"/>
    </source>
</evidence>
<evidence type="ECO:0000313" key="7">
    <source>
        <dbReference type="EMBL" id="EMA27123.1"/>
    </source>
</evidence>
<evidence type="ECO:0000259" key="6">
    <source>
        <dbReference type="PROSITE" id="PS51085"/>
    </source>
</evidence>
<reference evidence="7 8" key="1">
    <citation type="journal article" date="2014" name="PLoS Genet.">
        <title>Phylogenetically driven sequencing of extremely halophilic archaea reveals strategies for static and dynamic osmo-response.</title>
        <authorList>
            <person name="Becker E.A."/>
            <person name="Seitzer P.M."/>
            <person name="Tritt A."/>
            <person name="Larsen D."/>
            <person name="Krusor M."/>
            <person name="Yao A.I."/>
            <person name="Wu D."/>
            <person name="Madern D."/>
            <person name="Eisen J.A."/>
            <person name="Darling A.E."/>
            <person name="Facciotti M.T."/>
        </authorList>
    </citation>
    <scope>NUCLEOTIDE SEQUENCE [LARGE SCALE GENOMIC DNA]</scope>
    <source>
        <strain evidence="8">ATCC 49778 / DSM 6131 / JCM 7785 / NBRC 101032 / NCIMB 13157 / TR-1</strain>
    </source>
</reference>
<evidence type="ECO:0000256" key="2">
    <source>
        <dbReference type="ARBA" id="ARBA00022723"/>
    </source>
</evidence>
<evidence type="ECO:0000313" key="8">
    <source>
        <dbReference type="Proteomes" id="UP000011524"/>
    </source>
</evidence>
<dbReference type="GO" id="GO:0046872">
    <property type="term" value="F:metal ion binding"/>
    <property type="evidence" value="ECO:0007669"/>
    <property type="project" value="UniProtKB-KW"/>
</dbReference>
<keyword evidence="5" id="KW-0411">Iron-sulfur</keyword>
<dbReference type="Gene3D" id="1.10.150.120">
    <property type="entry name" value="[2Fe-2S]-binding domain"/>
    <property type="match status" value="1"/>
</dbReference>
<dbReference type="InterPro" id="IPR002888">
    <property type="entry name" value="2Fe-2S-bd"/>
</dbReference>
<keyword evidence="4" id="KW-0408">Iron</keyword>
<keyword evidence="3" id="KW-0560">Oxidoreductase</keyword>